<feature type="compositionally biased region" description="Polar residues" evidence="1">
    <location>
        <begin position="298"/>
        <end position="314"/>
    </location>
</feature>
<feature type="region of interest" description="Disordered" evidence="1">
    <location>
        <begin position="874"/>
        <end position="952"/>
    </location>
</feature>
<feature type="compositionally biased region" description="Polar residues" evidence="1">
    <location>
        <begin position="384"/>
        <end position="399"/>
    </location>
</feature>
<feature type="region of interest" description="Disordered" evidence="1">
    <location>
        <begin position="122"/>
        <end position="477"/>
    </location>
</feature>
<evidence type="ECO:0000256" key="1">
    <source>
        <dbReference type="SAM" id="MobiDB-lite"/>
    </source>
</evidence>
<sequence>MSTDAPEATASSSLPLPIPATHSHSHSQRQNAFSFRYLPKDCFSFSSRRVDDEIRLLLSSPLLSAKFGNVCAHLAEEWSALRLTFSGRSLSSMRKTFRELRAALEDPDTDVRPLLEEIWKSKEREGPERPNLQAVSLLEKEKAEEREEEGKQGEDERKALEAQTSEYNLTKNLKGSLNEGKPGDVSGGLSVNDGAGSPPSFPHLISAAGDGDVEDQQKEKEKENGEGSPGGDEKIREENDRRDTANEASLSPSAVHPEEGNQAGKTTESRAVQTDPMGRSASSSSSASLSLNPRFPQKKNSSSPESHTVNQTQEQNKKEDTETRRQSKDAANEVHTQIVSTEGEQEEKEVEREKEEQPVGDEPPLESDEGGLTPMTEVLARAQRGSQLAQRKQSASPSRASVRKAKLSRQGTMDPEVMAKFNRVKSKIFDQLVKQKEEKQKEADTEKRRPTETKSRDGDEKQQDPEEEGREGENDDIATAAAAAVAYGVATGKLRKDSLSGGIFAAAEGTGDNEAPGETSGEDKNFLTTFGGPVKADNLEKTPKAGNREEKAGDRLLSVLAALKKTQGNVEERKVEQAQEKYGESLGSLCRRTVSLDLSNNRLAGLSFADLAGERKEDKETRGVESIFPSLARVDLSSNCFTVLNVSRNRITEDLPTIQAVLSAQMPELKRLTIHPNPLTKSADIYWRPLLLAALPRLREVDGRPLSDLMRRGVQASLQEKIVARVLEETRAAFLGVVAKERRRMDERLGQLDGLRSRLRAAMGAFEDSVRAQANAFVHFLNRDVDLMPLEVQSLIRLVDMWKQMPKEVEDGGPKDPRDIEGVDSEAFKGTQGLRAWVSSFGDVNPPWAPERLAALFGAAGRLREMTEEEVLRHKAHSKSVALRESAEKQAEKSGWMLPGQSAKRAAGPPERLDSSVWREDPEEVFKTLGNDNGVQSRKSVEKAKGHRVPPSVDWIAKGTAQGVGKRRKSSIEALRVLERQQQKGDDDDGERGDEWEAAEVQKAKVRQRVAGFAAALETFPEGIFAASSDRKLAAPETVEAQGKAKEEKADETVEVKEGGDEGKEEKEDQENSDKTGDEEADGKDSEESDGDDMKSGAEDNDQPDTFFM</sequence>
<dbReference type="InterPro" id="IPR032675">
    <property type="entry name" value="LRR_dom_sf"/>
</dbReference>
<dbReference type="VEuPathDB" id="CryptoDB:Cvel_13422"/>
<dbReference type="EMBL" id="CDMZ01005860">
    <property type="protein sequence ID" value="CUC10918.1"/>
    <property type="molecule type" value="Genomic_DNA"/>
</dbReference>
<gene>
    <name evidence="2" type="ORF">Cvel_13422.t1.CR2</name>
</gene>
<feature type="compositionally biased region" description="Acidic residues" evidence="1">
    <location>
        <begin position="465"/>
        <end position="476"/>
    </location>
</feature>
<feature type="compositionally biased region" description="Basic and acidic residues" evidence="1">
    <location>
        <begin position="215"/>
        <end position="245"/>
    </location>
</feature>
<dbReference type="SUPFAM" id="SSF52058">
    <property type="entry name" value="L domain-like"/>
    <property type="match status" value="1"/>
</dbReference>
<feature type="region of interest" description="Disordered" evidence="1">
    <location>
        <begin position="1026"/>
        <end position="1109"/>
    </location>
</feature>
<feature type="compositionally biased region" description="Basic and acidic residues" evidence="1">
    <location>
        <begin position="138"/>
        <end position="160"/>
    </location>
</feature>
<reference evidence="2" key="1">
    <citation type="submission" date="2014-11" db="EMBL/GenBank/DDBJ databases">
        <title>Molecular phylogeny of cliff fern family Woodsiaceae with morphological implications.</title>
        <authorList>
            <person name="Shao Y.-Z."/>
            <person name="Wei R."/>
            <person name="Zhang X.-C."/>
        </authorList>
    </citation>
    <scope>NUCLEOTIDE SEQUENCE</scope>
</reference>
<organism evidence="2">
    <name type="scientific">Chromera velia CCMP2878</name>
    <dbReference type="NCBI Taxonomy" id="1169474"/>
    <lineage>
        <taxon>Eukaryota</taxon>
        <taxon>Sar</taxon>
        <taxon>Alveolata</taxon>
        <taxon>Colpodellida</taxon>
        <taxon>Chromeraceae</taxon>
        <taxon>Chromera</taxon>
    </lineage>
</organism>
<feature type="compositionally biased region" description="Polar residues" evidence="1">
    <location>
        <begin position="162"/>
        <end position="175"/>
    </location>
</feature>
<feature type="region of interest" description="Disordered" evidence="1">
    <location>
        <begin position="530"/>
        <end position="552"/>
    </location>
</feature>
<feature type="compositionally biased region" description="Basic and acidic residues" evidence="1">
    <location>
        <begin position="433"/>
        <end position="464"/>
    </location>
</feature>
<feature type="compositionally biased region" description="Basic and acidic residues" evidence="1">
    <location>
        <begin position="911"/>
        <end position="926"/>
    </location>
</feature>
<proteinExistence type="predicted"/>
<evidence type="ECO:0000313" key="2">
    <source>
        <dbReference type="EMBL" id="CUC10918.1"/>
    </source>
</evidence>
<name>A0A0K6SBF4_9ALVE</name>
<feature type="compositionally biased region" description="Low complexity" evidence="1">
    <location>
        <begin position="280"/>
        <end position="291"/>
    </location>
</feature>
<feature type="compositionally biased region" description="Basic and acidic residues" evidence="1">
    <location>
        <begin position="537"/>
        <end position="552"/>
    </location>
</feature>
<protein>
    <submittedName>
        <fullName evidence="2">Uncharacterized protein</fullName>
    </submittedName>
</protein>
<feature type="compositionally biased region" description="Basic and acidic residues" evidence="1">
    <location>
        <begin position="315"/>
        <end position="332"/>
    </location>
</feature>
<dbReference type="Gene3D" id="3.80.10.10">
    <property type="entry name" value="Ribonuclease Inhibitor"/>
    <property type="match status" value="1"/>
</dbReference>
<feature type="compositionally biased region" description="Basic and acidic residues" evidence="1">
    <location>
        <begin position="1043"/>
        <end position="1098"/>
    </location>
</feature>
<accession>A0A0K6SBF4</accession>
<dbReference type="AlphaFoldDB" id="A0A0K6SBF4"/>
<feature type="compositionally biased region" description="Polar residues" evidence="1">
    <location>
        <begin position="263"/>
        <end position="272"/>
    </location>
</feature>
<feature type="region of interest" description="Disordered" evidence="1">
    <location>
        <begin position="1"/>
        <end position="24"/>
    </location>
</feature>
<feature type="compositionally biased region" description="Polar residues" evidence="1">
    <location>
        <begin position="1"/>
        <end position="14"/>
    </location>
</feature>